<dbReference type="CDD" id="cd02440">
    <property type="entry name" value="AdoMet_MTases"/>
    <property type="match status" value="1"/>
</dbReference>
<keyword evidence="3" id="KW-1185">Reference proteome</keyword>
<dbReference type="RefSeq" id="WP_244688194.1">
    <property type="nucleotide sequence ID" value="NZ_CP095043.1"/>
</dbReference>
<organism evidence="2 3">
    <name type="scientific">Leucobacter rhizosphaerae</name>
    <dbReference type="NCBI Taxonomy" id="2932245"/>
    <lineage>
        <taxon>Bacteria</taxon>
        <taxon>Bacillati</taxon>
        <taxon>Actinomycetota</taxon>
        <taxon>Actinomycetes</taxon>
        <taxon>Micrococcales</taxon>
        <taxon>Microbacteriaceae</taxon>
        <taxon>Leucobacter</taxon>
    </lineage>
</organism>
<dbReference type="InterPro" id="IPR041698">
    <property type="entry name" value="Methyltransf_25"/>
</dbReference>
<dbReference type="InterPro" id="IPR029063">
    <property type="entry name" value="SAM-dependent_MTases_sf"/>
</dbReference>
<keyword evidence="2" id="KW-0808">Transferase</keyword>
<evidence type="ECO:0000313" key="3">
    <source>
        <dbReference type="Proteomes" id="UP000831775"/>
    </source>
</evidence>
<dbReference type="Pfam" id="PF13649">
    <property type="entry name" value="Methyltransf_25"/>
    <property type="match status" value="1"/>
</dbReference>
<protein>
    <submittedName>
        <fullName evidence="2">Class I SAM-dependent methyltransferase</fullName>
    </submittedName>
</protein>
<proteinExistence type="predicted"/>
<keyword evidence="2" id="KW-0489">Methyltransferase</keyword>
<dbReference type="GO" id="GO:0008168">
    <property type="term" value="F:methyltransferase activity"/>
    <property type="evidence" value="ECO:0007669"/>
    <property type="project" value="UniProtKB-KW"/>
</dbReference>
<feature type="domain" description="Methyltransferase" evidence="1">
    <location>
        <begin position="95"/>
        <end position="207"/>
    </location>
</feature>
<gene>
    <name evidence="2" type="ORF">MUN76_06485</name>
</gene>
<dbReference type="Gene3D" id="3.40.50.150">
    <property type="entry name" value="Vaccinia Virus protein VP39"/>
    <property type="match status" value="1"/>
</dbReference>
<evidence type="ECO:0000313" key="2">
    <source>
        <dbReference type="EMBL" id="UOQ61599.1"/>
    </source>
</evidence>
<reference evidence="2 3" key="1">
    <citation type="submission" date="2022-04" db="EMBL/GenBank/DDBJ databases">
        <title>Leucobacter sp. isolated from rhizosphere of onion.</title>
        <authorList>
            <person name="Won M."/>
            <person name="Lee C.-M."/>
            <person name="Woen H.-Y."/>
            <person name="Kwon S.-W."/>
        </authorList>
    </citation>
    <scope>NUCLEOTIDE SEQUENCE [LARGE SCALE GENOMIC DNA]</scope>
    <source>
        <strain evidence="2 3">H25R-14</strain>
    </source>
</reference>
<dbReference type="GO" id="GO:0032259">
    <property type="term" value="P:methylation"/>
    <property type="evidence" value="ECO:0007669"/>
    <property type="project" value="UniProtKB-KW"/>
</dbReference>
<dbReference type="PANTHER" id="PTHR42912">
    <property type="entry name" value="METHYLTRANSFERASE"/>
    <property type="match status" value="1"/>
</dbReference>
<dbReference type="Proteomes" id="UP000831775">
    <property type="component" value="Chromosome"/>
</dbReference>
<dbReference type="InterPro" id="IPR050508">
    <property type="entry name" value="Methyltransf_Superfamily"/>
</dbReference>
<name>A0ABY4FZN5_9MICO</name>
<accession>A0ABY4FZN5</accession>
<dbReference type="SUPFAM" id="SSF53335">
    <property type="entry name" value="S-adenosyl-L-methionine-dependent methyltransferases"/>
    <property type="match status" value="1"/>
</dbReference>
<evidence type="ECO:0000259" key="1">
    <source>
        <dbReference type="Pfam" id="PF13649"/>
    </source>
</evidence>
<dbReference type="EMBL" id="CP095043">
    <property type="protein sequence ID" value="UOQ61599.1"/>
    <property type="molecule type" value="Genomic_DNA"/>
</dbReference>
<sequence>MWESVKRLFGGVEQPTSPAAAIPTAVDQLPEDDDLPRFLSDLTTRLHTDSANGRSGYEPPPISLAHRLNGGSDPGIARYYAGILTRQALPDHARILDLGCGYGRIALELATRLTPEQQYIGLDPHADAVAWASANITPAHPNLTFARVDIESQVYNAEGTIDGAQYRFPFADASLDLVTLISVMTHVDFGTVTAYVREAARTLAPTGRLVATFFLLDDEVDRLLAEGRSEYTMRWPHGPSRVEDASSPELAIAHPRALVLRALRDAGFAEPEVAHGHWSGRPDCGPMDYQDLIIAPRSPAAARSAETAVATASPVIDPAAVQRAADRLRRAGITSGRAASDLLTWANPVVLNALWWQDRGLDLALIRGDRLEPVAFAFPACRALGFDVHVPEEVGPDFTAVSPHDLLGLIVDAGQAATPEALLACAVEVAEHGFRIRTALEHGDRIVLVGAEASPRTAPLPPVV</sequence>
<dbReference type="PANTHER" id="PTHR42912:SF98">
    <property type="entry name" value="UNCHARACTERISED METHYLTRANSFERASE RV1498C"/>
    <property type="match status" value="1"/>
</dbReference>